<comment type="caution">
    <text evidence="16">The sequence shown here is derived from an EMBL/GenBank/DDBJ whole genome shotgun (WGS) entry which is preliminary data.</text>
</comment>
<dbReference type="FunFam" id="3.20.20.210:FF:000001">
    <property type="entry name" value="Uroporphyrinogen decarboxylase"/>
    <property type="match status" value="1"/>
</dbReference>
<dbReference type="InterPro" id="IPR000257">
    <property type="entry name" value="Uroporphyrinogen_deCOase"/>
</dbReference>
<sequence length="399" mass="44269">MNNLKSTTVKLETNTLLELAKEFTSQPIKFTGFFKTSGNPGFLLLKNDLLLRAARGEHTERAPVWIMRQAGRHLPEFMKLRESHGFFEICQTPELACQVTLQPIRHYTSLIDAAIIFSDILVVPQAMGMEVLMQPGPHFTHPLSVPGDIERLNKVVDVNKELKYVFDAITLTRRELDGEVPLIGFCGGPWTLFAYMIEGGGSKSYTKAKSWLFKYPEESKALLQRIADVCVDFLVGQVHAGAQLIQVFDTNAGELSPYDFHTFAFPVLQHISKNVRQRLNADGYGDTPITLFAKSANHAIAHMAEHGGYDVIGLDWCIDPAEARQLVGGKVALQGNMDPDLLYGGKDAIEAYVKRMSKAFGGSKGWIANLGHGITPGADPKDVRWFFECVHKYSASKVA</sequence>
<evidence type="ECO:0000259" key="14">
    <source>
        <dbReference type="PROSITE" id="PS00906"/>
    </source>
</evidence>
<evidence type="ECO:0000256" key="1">
    <source>
        <dbReference type="ARBA" id="ARBA00002448"/>
    </source>
</evidence>
<comment type="function">
    <text evidence="1">Catalyzes the decarboxylation of four acetate groups of uroporphyrinogen-III to yield coproporphyrinogen-III.</text>
</comment>
<keyword evidence="8" id="KW-0963">Cytoplasm</keyword>
<dbReference type="InterPro" id="IPR038071">
    <property type="entry name" value="UROD/MetE-like_sf"/>
</dbReference>
<organism evidence="16 17">
    <name type="scientific">Armillaria luteobubalina</name>
    <dbReference type="NCBI Taxonomy" id="153913"/>
    <lineage>
        <taxon>Eukaryota</taxon>
        <taxon>Fungi</taxon>
        <taxon>Dikarya</taxon>
        <taxon>Basidiomycota</taxon>
        <taxon>Agaricomycotina</taxon>
        <taxon>Agaricomycetes</taxon>
        <taxon>Agaricomycetidae</taxon>
        <taxon>Agaricales</taxon>
        <taxon>Marasmiineae</taxon>
        <taxon>Physalacriaceae</taxon>
        <taxon>Armillaria</taxon>
    </lineage>
</organism>
<dbReference type="CDD" id="cd00717">
    <property type="entry name" value="URO-D"/>
    <property type="match status" value="1"/>
</dbReference>
<dbReference type="SUPFAM" id="SSF51726">
    <property type="entry name" value="UROD/MetE-like"/>
    <property type="match status" value="1"/>
</dbReference>
<comment type="subcellular location">
    <subcellularLocation>
        <location evidence="2">Cytoplasm</location>
    </subcellularLocation>
</comment>
<dbReference type="GO" id="GO:0004853">
    <property type="term" value="F:uroporphyrinogen decarboxylase activity"/>
    <property type="evidence" value="ECO:0007669"/>
    <property type="project" value="UniProtKB-EC"/>
</dbReference>
<dbReference type="PANTHER" id="PTHR21091">
    <property type="entry name" value="METHYLTETRAHYDROFOLATE:HOMOCYSTEINE METHYLTRANSFERASE RELATED"/>
    <property type="match status" value="1"/>
</dbReference>
<dbReference type="PROSITE" id="PS00906">
    <property type="entry name" value="UROD_1"/>
    <property type="match status" value="1"/>
</dbReference>
<gene>
    <name evidence="16" type="ORF">EDD18DRAFT_1319216</name>
</gene>
<dbReference type="NCBIfam" id="TIGR01464">
    <property type="entry name" value="hemE"/>
    <property type="match status" value="1"/>
</dbReference>
<accession>A0AA39UYL3</accession>
<comment type="subunit">
    <text evidence="5">Homodimer.</text>
</comment>
<comment type="catalytic activity">
    <reaction evidence="12">
        <text>uroporphyrinogen III + 4 H(+) = coproporphyrinogen III + 4 CO2</text>
        <dbReference type="Rhea" id="RHEA:19865"/>
        <dbReference type="ChEBI" id="CHEBI:15378"/>
        <dbReference type="ChEBI" id="CHEBI:16526"/>
        <dbReference type="ChEBI" id="CHEBI:57308"/>
        <dbReference type="ChEBI" id="CHEBI:57309"/>
        <dbReference type="EC" id="4.1.1.37"/>
    </reaction>
</comment>
<evidence type="ECO:0000256" key="12">
    <source>
        <dbReference type="RuleBase" id="RU000554"/>
    </source>
</evidence>
<feature type="domain" description="Uroporphyrinogen decarboxylase (URO-D)" evidence="15">
    <location>
        <begin position="183"/>
        <end position="199"/>
    </location>
</feature>
<comment type="pathway">
    <text evidence="3 12">Porphyrin-containing compound metabolism; protoporphyrin-IX biosynthesis; coproporphyrinogen-III from 5-aminolevulinate: step 4/4.</text>
</comment>
<keyword evidence="10 12" id="KW-0456">Lyase</keyword>
<comment type="similarity">
    <text evidence="4 13">Belongs to the uroporphyrinogen decarboxylase family.</text>
</comment>
<evidence type="ECO:0000256" key="6">
    <source>
        <dbReference type="ARBA" id="ARBA00012288"/>
    </source>
</evidence>
<dbReference type="GO" id="GO:0005829">
    <property type="term" value="C:cytosol"/>
    <property type="evidence" value="ECO:0007669"/>
    <property type="project" value="TreeGrafter"/>
</dbReference>
<proteinExistence type="inferred from homology"/>
<dbReference type="Gene3D" id="3.20.20.210">
    <property type="match status" value="1"/>
</dbReference>
<reference evidence="16" key="1">
    <citation type="submission" date="2023-06" db="EMBL/GenBank/DDBJ databases">
        <authorList>
            <consortium name="Lawrence Berkeley National Laboratory"/>
            <person name="Ahrendt S."/>
            <person name="Sahu N."/>
            <person name="Indic B."/>
            <person name="Wong-Bajracharya J."/>
            <person name="Merenyi Z."/>
            <person name="Ke H.-M."/>
            <person name="Monk M."/>
            <person name="Kocsube S."/>
            <person name="Drula E."/>
            <person name="Lipzen A."/>
            <person name="Balint B."/>
            <person name="Henrissat B."/>
            <person name="Andreopoulos B."/>
            <person name="Martin F.M."/>
            <person name="Harder C.B."/>
            <person name="Rigling D."/>
            <person name="Ford K.L."/>
            <person name="Foster G.D."/>
            <person name="Pangilinan J."/>
            <person name="Papanicolaou A."/>
            <person name="Barry K."/>
            <person name="LaButti K."/>
            <person name="Viragh M."/>
            <person name="Koriabine M."/>
            <person name="Yan M."/>
            <person name="Riley R."/>
            <person name="Champramary S."/>
            <person name="Plett K.L."/>
            <person name="Tsai I.J."/>
            <person name="Slot J."/>
            <person name="Sipos G."/>
            <person name="Plett J."/>
            <person name="Nagy L.G."/>
            <person name="Grigoriev I.V."/>
        </authorList>
    </citation>
    <scope>NUCLEOTIDE SEQUENCE</scope>
    <source>
        <strain evidence="16">HWK02</strain>
    </source>
</reference>
<evidence type="ECO:0000256" key="7">
    <source>
        <dbReference type="ARBA" id="ARBA00014308"/>
    </source>
</evidence>
<keyword evidence="9 12" id="KW-0210">Decarboxylase</keyword>
<evidence type="ECO:0000256" key="5">
    <source>
        <dbReference type="ARBA" id="ARBA00011738"/>
    </source>
</evidence>
<evidence type="ECO:0000313" key="17">
    <source>
        <dbReference type="Proteomes" id="UP001175228"/>
    </source>
</evidence>
<dbReference type="InterPro" id="IPR006361">
    <property type="entry name" value="Uroporphyrinogen_deCO2ase_HemE"/>
</dbReference>
<evidence type="ECO:0000256" key="3">
    <source>
        <dbReference type="ARBA" id="ARBA00004804"/>
    </source>
</evidence>
<dbReference type="AlphaFoldDB" id="A0AA39UYL3"/>
<dbReference type="EMBL" id="JAUEPU010000011">
    <property type="protein sequence ID" value="KAK0498420.1"/>
    <property type="molecule type" value="Genomic_DNA"/>
</dbReference>
<evidence type="ECO:0000256" key="10">
    <source>
        <dbReference type="ARBA" id="ARBA00023239"/>
    </source>
</evidence>
<evidence type="ECO:0000256" key="11">
    <source>
        <dbReference type="ARBA" id="ARBA00023244"/>
    </source>
</evidence>
<dbReference type="Pfam" id="PF01208">
    <property type="entry name" value="URO-D"/>
    <property type="match status" value="1"/>
</dbReference>
<keyword evidence="17" id="KW-1185">Reference proteome</keyword>
<protein>
    <recommendedName>
        <fullName evidence="7 12">Uroporphyrinogen decarboxylase</fullName>
        <ecNumber evidence="6 12">4.1.1.37</ecNumber>
    </recommendedName>
</protein>
<evidence type="ECO:0000256" key="8">
    <source>
        <dbReference type="ARBA" id="ARBA00022490"/>
    </source>
</evidence>
<keyword evidence="11 12" id="KW-0627">Porphyrin biosynthesis</keyword>
<dbReference type="PANTHER" id="PTHR21091:SF169">
    <property type="entry name" value="UROPORPHYRINOGEN DECARBOXYLASE"/>
    <property type="match status" value="1"/>
</dbReference>
<evidence type="ECO:0000313" key="16">
    <source>
        <dbReference type="EMBL" id="KAK0498420.1"/>
    </source>
</evidence>
<evidence type="ECO:0000256" key="2">
    <source>
        <dbReference type="ARBA" id="ARBA00004496"/>
    </source>
</evidence>
<evidence type="ECO:0000256" key="4">
    <source>
        <dbReference type="ARBA" id="ARBA00009935"/>
    </source>
</evidence>
<evidence type="ECO:0000259" key="15">
    <source>
        <dbReference type="PROSITE" id="PS00907"/>
    </source>
</evidence>
<dbReference type="EC" id="4.1.1.37" evidence="6 12"/>
<dbReference type="GO" id="GO:0006783">
    <property type="term" value="P:heme biosynthetic process"/>
    <property type="evidence" value="ECO:0007669"/>
    <property type="project" value="TreeGrafter"/>
</dbReference>
<dbReference type="HAMAP" id="MF_00218">
    <property type="entry name" value="URO_D"/>
    <property type="match status" value="1"/>
</dbReference>
<evidence type="ECO:0000256" key="9">
    <source>
        <dbReference type="ARBA" id="ARBA00022793"/>
    </source>
</evidence>
<dbReference type="PROSITE" id="PS00907">
    <property type="entry name" value="UROD_2"/>
    <property type="match status" value="1"/>
</dbReference>
<name>A0AA39UYL3_9AGAR</name>
<evidence type="ECO:0000256" key="13">
    <source>
        <dbReference type="RuleBase" id="RU004169"/>
    </source>
</evidence>
<feature type="domain" description="Uroporphyrinogen decarboxylase (URO-D)" evidence="14">
    <location>
        <begin position="63"/>
        <end position="72"/>
    </location>
</feature>
<dbReference type="Proteomes" id="UP001175228">
    <property type="component" value="Unassembled WGS sequence"/>
</dbReference>